<keyword evidence="1" id="KW-0812">Transmembrane</keyword>
<feature type="transmembrane region" description="Helical" evidence="1">
    <location>
        <begin position="50"/>
        <end position="69"/>
    </location>
</feature>
<evidence type="ECO:0000313" key="2">
    <source>
        <dbReference type="EMBL" id="WBL37360.1"/>
    </source>
</evidence>
<evidence type="ECO:0000256" key="1">
    <source>
        <dbReference type="SAM" id="Phobius"/>
    </source>
</evidence>
<keyword evidence="1" id="KW-0472">Membrane</keyword>
<protein>
    <submittedName>
        <fullName evidence="2">Uncharacterized protein</fullName>
    </submittedName>
</protein>
<gene>
    <name evidence="2" type="ORF">O0235_07240</name>
</gene>
<accession>A0ABY7MBF6</accession>
<dbReference type="RefSeq" id="WP_270057873.1">
    <property type="nucleotide sequence ID" value="NZ_CP115149.1"/>
</dbReference>
<dbReference type="Proteomes" id="UP001212803">
    <property type="component" value="Chromosome"/>
</dbReference>
<keyword evidence="1" id="KW-1133">Transmembrane helix</keyword>
<sequence length="107" mass="10720">MLPHVLAAAIPALSPADAAGAAGLVLFAAGLAVAGLAPRLLARRPGLTPAIAAGAVLWGAALFAAWYAWSAPARQRPAEGEPLTLALTEPAALPFDDPFADLPPPQP</sequence>
<evidence type="ECO:0000313" key="3">
    <source>
        <dbReference type="Proteomes" id="UP001212803"/>
    </source>
</evidence>
<organism evidence="2 3">
    <name type="scientific">Tepidiforma flava</name>
    <dbReference type="NCBI Taxonomy" id="3004094"/>
    <lineage>
        <taxon>Bacteria</taxon>
        <taxon>Bacillati</taxon>
        <taxon>Chloroflexota</taxon>
        <taxon>Tepidiformia</taxon>
        <taxon>Tepidiformales</taxon>
        <taxon>Tepidiformaceae</taxon>
        <taxon>Tepidiforma</taxon>
    </lineage>
</organism>
<keyword evidence="3" id="KW-1185">Reference proteome</keyword>
<name>A0ABY7MBF6_9CHLR</name>
<reference evidence="2 3" key="1">
    <citation type="journal article" date="2023" name="ISME J.">
        <title>Thermophilic Dehalococcoidia with unusual traits shed light on an unexpected past.</title>
        <authorList>
            <person name="Palmer M."/>
            <person name="Covington J.K."/>
            <person name="Zhou E.M."/>
            <person name="Thomas S.C."/>
            <person name="Habib N."/>
            <person name="Seymour C.O."/>
            <person name="Lai D."/>
            <person name="Johnston J."/>
            <person name="Hashimi A."/>
            <person name="Jiao J.Y."/>
            <person name="Muok A.R."/>
            <person name="Liu L."/>
            <person name="Xian W.D."/>
            <person name="Zhi X.Y."/>
            <person name="Li M.M."/>
            <person name="Silva L.P."/>
            <person name="Bowen B.P."/>
            <person name="Louie K."/>
            <person name="Briegel A."/>
            <person name="Pett-Ridge J."/>
            <person name="Weber P.K."/>
            <person name="Tocheva E.I."/>
            <person name="Woyke T."/>
            <person name="Northen T.R."/>
            <person name="Mayali X."/>
            <person name="Li W.J."/>
            <person name="Hedlund B.P."/>
        </authorList>
    </citation>
    <scope>NUCLEOTIDE SEQUENCE [LARGE SCALE GENOMIC DNA]</scope>
    <source>
        <strain evidence="2 3">YIM 72310</strain>
    </source>
</reference>
<dbReference type="EMBL" id="CP115149">
    <property type="protein sequence ID" value="WBL37360.1"/>
    <property type="molecule type" value="Genomic_DNA"/>
</dbReference>
<proteinExistence type="predicted"/>